<organism evidence="1 2">
    <name type="scientific">Scytonema hofmannii FACHB-248</name>
    <dbReference type="NCBI Taxonomy" id="1842502"/>
    <lineage>
        <taxon>Bacteria</taxon>
        <taxon>Bacillati</taxon>
        <taxon>Cyanobacteriota</taxon>
        <taxon>Cyanophyceae</taxon>
        <taxon>Nostocales</taxon>
        <taxon>Scytonemataceae</taxon>
        <taxon>Scytonema</taxon>
    </lineage>
</organism>
<name>A0ABR8GVJ4_9CYAN</name>
<evidence type="ECO:0000313" key="2">
    <source>
        <dbReference type="Proteomes" id="UP000660380"/>
    </source>
</evidence>
<comment type="caution">
    <text evidence="1">The sequence shown here is derived from an EMBL/GenBank/DDBJ whole genome shotgun (WGS) entry which is preliminary data.</text>
</comment>
<evidence type="ECO:0000313" key="1">
    <source>
        <dbReference type="EMBL" id="MBD2606778.1"/>
    </source>
</evidence>
<protein>
    <recommendedName>
        <fullName evidence="3">DUF2281 domain-containing protein</fullName>
    </recommendedName>
</protein>
<dbReference type="EMBL" id="JACJTA010000047">
    <property type="protein sequence ID" value="MBD2606778.1"/>
    <property type="molecule type" value="Genomic_DNA"/>
</dbReference>
<sequence length="78" mass="8970">MLQSIEGIYKDGKVELIELPSDVLEGRVIVTFLESRNSLQHSQIMTFGMFSGKNQSTEEDFGIAEFYGDREDYLDWSK</sequence>
<dbReference type="Proteomes" id="UP000660380">
    <property type="component" value="Unassembled WGS sequence"/>
</dbReference>
<dbReference type="RefSeq" id="WP_029634235.1">
    <property type="nucleotide sequence ID" value="NZ_JACJTA010000047.1"/>
</dbReference>
<reference evidence="1 2" key="1">
    <citation type="journal article" date="2020" name="ISME J.">
        <title>Comparative genomics reveals insights into cyanobacterial evolution and habitat adaptation.</title>
        <authorList>
            <person name="Chen M.Y."/>
            <person name="Teng W.K."/>
            <person name="Zhao L."/>
            <person name="Hu C.X."/>
            <person name="Zhou Y.K."/>
            <person name="Han B.P."/>
            <person name="Song L.R."/>
            <person name="Shu W.S."/>
        </authorList>
    </citation>
    <scope>NUCLEOTIDE SEQUENCE [LARGE SCALE GENOMIC DNA]</scope>
    <source>
        <strain evidence="1 2">FACHB-248</strain>
    </source>
</reference>
<gene>
    <name evidence="1" type="ORF">H6G81_20130</name>
</gene>
<evidence type="ECO:0008006" key="3">
    <source>
        <dbReference type="Google" id="ProtNLM"/>
    </source>
</evidence>
<keyword evidence="2" id="KW-1185">Reference proteome</keyword>
<accession>A0ABR8GVJ4</accession>
<proteinExistence type="predicted"/>